<evidence type="ECO:0000256" key="1">
    <source>
        <dbReference type="RuleBase" id="RU003682"/>
    </source>
</evidence>
<organism evidence="3 4">
    <name type="scientific">Leptospira ryugenii</name>
    <dbReference type="NCBI Taxonomy" id="1917863"/>
    <lineage>
        <taxon>Bacteria</taxon>
        <taxon>Pseudomonadati</taxon>
        <taxon>Spirochaetota</taxon>
        <taxon>Spirochaetia</taxon>
        <taxon>Leptospirales</taxon>
        <taxon>Leptospiraceae</taxon>
        <taxon>Leptospira</taxon>
    </lineage>
</organism>
<keyword evidence="1" id="KW-0408">Iron</keyword>
<keyword evidence="1" id="KW-0479">Metal-binding</keyword>
<evidence type="ECO:0000313" key="4">
    <source>
        <dbReference type="Proteomes" id="UP000245133"/>
    </source>
</evidence>
<dbReference type="GO" id="GO:0016491">
    <property type="term" value="F:oxidoreductase activity"/>
    <property type="evidence" value="ECO:0007669"/>
    <property type="project" value="UniProtKB-KW"/>
</dbReference>
<sequence>MINISMLEEDLNRDGYSLIKNYRTPIECDEIKELFEKESLFRKVVSMERYRFGKGDYKYFHYPLPKAIEKIKQEIYPYLVNIANHWMLILKKDIVYPNSLDDFTKQCKEVNQTLPTALILRYERGGFNTLHQDIYGKIFFPFQIVLCLSKVNQDFSGGEFVITESQYRAQSRAKVISADKGDLLVITTNFRPILGKKGYSMSTVKHGVSTIHAGERFSLGIIFHDAVS</sequence>
<reference evidence="3 4" key="1">
    <citation type="submission" date="2018-02" db="EMBL/GenBank/DDBJ databases">
        <title>Novel Leptospira species isolated from soil and water in Japan.</title>
        <authorList>
            <person name="Nakao R."/>
            <person name="Masuzawa T."/>
        </authorList>
    </citation>
    <scope>NUCLEOTIDE SEQUENCE [LARGE SCALE GENOMIC DNA]</scope>
    <source>
        <strain evidence="3 4">YH101</strain>
    </source>
</reference>
<comment type="caution">
    <text evidence="3">The sequence shown here is derived from an EMBL/GenBank/DDBJ whole genome shotgun (WGS) entry which is preliminary data.</text>
</comment>
<evidence type="ECO:0000259" key="2">
    <source>
        <dbReference type="PROSITE" id="PS51471"/>
    </source>
</evidence>
<dbReference type="Pfam" id="PF09859">
    <property type="entry name" value="Oxygenase-NA"/>
    <property type="match status" value="1"/>
</dbReference>
<protein>
    <recommendedName>
        <fullName evidence="2">Fe2OG dioxygenase domain-containing protein</fullName>
    </recommendedName>
</protein>
<dbReference type="EMBL" id="BFBB01000008">
    <property type="protein sequence ID" value="GBF51593.1"/>
    <property type="molecule type" value="Genomic_DNA"/>
</dbReference>
<name>A0A2P2E3Y4_9LEPT</name>
<dbReference type="InterPro" id="IPR005123">
    <property type="entry name" value="Oxoglu/Fe-dep_dioxygenase_dom"/>
</dbReference>
<comment type="similarity">
    <text evidence="1">Belongs to the iron/ascorbate-dependent oxidoreductase family.</text>
</comment>
<dbReference type="RefSeq" id="WP_108977911.1">
    <property type="nucleotide sequence ID" value="NZ_BFBB01000008.1"/>
</dbReference>
<proteinExistence type="inferred from homology"/>
<keyword evidence="4" id="KW-1185">Reference proteome</keyword>
<dbReference type="GO" id="GO:0046872">
    <property type="term" value="F:metal ion binding"/>
    <property type="evidence" value="ECO:0007669"/>
    <property type="project" value="UniProtKB-KW"/>
</dbReference>
<keyword evidence="1" id="KW-0560">Oxidoreductase</keyword>
<dbReference type="Gene3D" id="2.60.120.620">
    <property type="entry name" value="q2cbj1_9rhob like domain"/>
    <property type="match status" value="1"/>
</dbReference>
<dbReference type="InterPro" id="IPR018655">
    <property type="entry name" value="DUF2086"/>
</dbReference>
<dbReference type="Proteomes" id="UP000245133">
    <property type="component" value="Unassembled WGS sequence"/>
</dbReference>
<dbReference type="AlphaFoldDB" id="A0A2P2E3Y4"/>
<evidence type="ECO:0000313" key="3">
    <source>
        <dbReference type="EMBL" id="GBF51593.1"/>
    </source>
</evidence>
<feature type="domain" description="Fe2OG dioxygenase" evidence="2">
    <location>
        <begin position="113"/>
        <end position="226"/>
    </location>
</feature>
<dbReference type="OrthoDB" id="9781972at2"/>
<gene>
    <name evidence="3" type="ORF">LPTSP4_31310</name>
</gene>
<accession>A0A2P2E3Y4</accession>
<dbReference type="PROSITE" id="PS51471">
    <property type="entry name" value="FE2OG_OXY"/>
    <property type="match status" value="1"/>
</dbReference>